<dbReference type="AlphaFoldDB" id="A0A5J4VTH3"/>
<sequence>MSSNTIQNKEIQVHKILALEERVRA</sequence>
<gene>
    <name evidence="2" type="ORF">EZS28_018529</name>
    <name evidence="1" type="ORF">EZS28_056540</name>
</gene>
<proteinExistence type="predicted"/>
<name>A0A5J4VTH3_9EUKA</name>
<organism evidence="2 3">
    <name type="scientific">Streblomastix strix</name>
    <dbReference type="NCBI Taxonomy" id="222440"/>
    <lineage>
        <taxon>Eukaryota</taxon>
        <taxon>Metamonada</taxon>
        <taxon>Preaxostyla</taxon>
        <taxon>Oxymonadida</taxon>
        <taxon>Streblomastigidae</taxon>
        <taxon>Streblomastix</taxon>
    </lineage>
</organism>
<evidence type="ECO:0000313" key="3">
    <source>
        <dbReference type="Proteomes" id="UP000324800"/>
    </source>
</evidence>
<reference evidence="2 3" key="1">
    <citation type="submission" date="2019-03" db="EMBL/GenBank/DDBJ databases">
        <title>Single cell metagenomics reveals metabolic interactions within the superorganism composed of flagellate Streblomastix strix and complex community of Bacteroidetes bacteria on its surface.</title>
        <authorList>
            <person name="Treitli S.C."/>
            <person name="Kolisko M."/>
            <person name="Husnik F."/>
            <person name="Keeling P."/>
            <person name="Hampl V."/>
        </authorList>
    </citation>
    <scope>NUCLEOTIDE SEQUENCE [LARGE SCALE GENOMIC DNA]</scope>
    <source>
        <strain evidence="2">ST1C</strain>
    </source>
</reference>
<dbReference type="Proteomes" id="UP000324800">
    <property type="component" value="Unassembled WGS sequence"/>
</dbReference>
<protein>
    <submittedName>
        <fullName evidence="2">Uncharacterized protein</fullName>
    </submittedName>
</protein>
<feature type="non-terminal residue" evidence="2">
    <location>
        <position position="25"/>
    </location>
</feature>
<comment type="caution">
    <text evidence="2">The sequence shown here is derived from an EMBL/GenBank/DDBJ whole genome shotgun (WGS) entry which is preliminary data.</text>
</comment>
<evidence type="ECO:0000313" key="2">
    <source>
        <dbReference type="EMBL" id="KAA6385942.1"/>
    </source>
</evidence>
<dbReference type="EMBL" id="SNRW01050360">
    <property type="protein sequence ID" value="KAA6309300.1"/>
    <property type="molecule type" value="Genomic_DNA"/>
</dbReference>
<evidence type="ECO:0000313" key="1">
    <source>
        <dbReference type="EMBL" id="KAA6309300.1"/>
    </source>
</evidence>
<dbReference type="EMBL" id="SNRW01005029">
    <property type="protein sequence ID" value="KAA6385942.1"/>
    <property type="molecule type" value="Genomic_DNA"/>
</dbReference>
<accession>A0A5J4VTH3</accession>